<keyword evidence="3" id="KW-1185">Reference proteome</keyword>
<proteinExistence type="predicted"/>
<evidence type="ECO:0000313" key="3">
    <source>
        <dbReference type="Proteomes" id="UP000499080"/>
    </source>
</evidence>
<accession>A0A4Y2WNW5</accession>
<comment type="caution">
    <text evidence="2">The sequence shown here is derived from an EMBL/GenBank/DDBJ whole genome shotgun (WGS) entry which is preliminary data.</text>
</comment>
<organism evidence="2 3">
    <name type="scientific">Araneus ventricosus</name>
    <name type="common">Orbweaver spider</name>
    <name type="synonym">Epeira ventricosa</name>
    <dbReference type="NCBI Taxonomy" id="182803"/>
    <lineage>
        <taxon>Eukaryota</taxon>
        <taxon>Metazoa</taxon>
        <taxon>Ecdysozoa</taxon>
        <taxon>Arthropoda</taxon>
        <taxon>Chelicerata</taxon>
        <taxon>Arachnida</taxon>
        <taxon>Araneae</taxon>
        <taxon>Araneomorphae</taxon>
        <taxon>Entelegynae</taxon>
        <taxon>Araneoidea</taxon>
        <taxon>Araneidae</taxon>
        <taxon>Araneus</taxon>
    </lineage>
</organism>
<dbReference type="OrthoDB" id="6453915at2759"/>
<sequence length="146" mass="16860">MNSVQYLALADWMWLREKWLVRSIAFAPVYKPEDTLVVTVRKESWGMFTFELVQKNTNLHPLSGFVEEPVSGREFIVDLEDVAPFLRGQFYHTVLKEPDTWDVTIGTKDMATFMFLEPLLMDKVVYLGEKLNVEEEVAGLLKAEIA</sequence>
<gene>
    <name evidence="2" type="ORF">AVEN_181778_1</name>
    <name evidence="1" type="ORF">AVEN_86464_1</name>
</gene>
<evidence type="ECO:0000313" key="1">
    <source>
        <dbReference type="EMBL" id="GBN96453.1"/>
    </source>
</evidence>
<name>A0A4Y2WNW5_ARAVE</name>
<dbReference type="EMBL" id="BGPR01026600">
    <property type="protein sequence ID" value="GBN96453.1"/>
    <property type="molecule type" value="Genomic_DNA"/>
</dbReference>
<evidence type="ECO:0000313" key="2">
    <source>
        <dbReference type="EMBL" id="GBO38304.1"/>
    </source>
</evidence>
<dbReference type="AlphaFoldDB" id="A0A4Y2WNW5"/>
<dbReference type="EMBL" id="BGPR01062970">
    <property type="protein sequence ID" value="GBO38304.1"/>
    <property type="molecule type" value="Genomic_DNA"/>
</dbReference>
<reference evidence="2 3" key="1">
    <citation type="journal article" date="2019" name="Sci. Rep.">
        <title>Orb-weaving spider Araneus ventricosus genome elucidates the spidroin gene catalogue.</title>
        <authorList>
            <person name="Kono N."/>
            <person name="Nakamura H."/>
            <person name="Ohtoshi R."/>
            <person name="Moran D.A.P."/>
            <person name="Shinohara A."/>
            <person name="Yoshida Y."/>
            <person name="Fujiwara M."/>
            <person name="Mori M."/>
            <person name="Tomita M."/>
            <person name="Arakawa K."/>
        </authorList>
    </citation>
    <scope>NUCLEOTIDE SEQUENCE [LARGE SCALE GENOMIC DNA]</scope>
</reference>
<protein>
    <submittedName>
        <fullName evidence="2">Uncharacterized protein</fullName>
    </submittedName>
</protein>
<dbReference type="Proteomes" id="UP000499080">
    <property type="component" value="Unassembled WGS sequence"/>
</dbReference>